<dbReference type="InterPro" id="IPR032865">
    <property type="entry name" value="Prok-E2_A"/>
</dbReference>
<gene>
    <name evidence="8" type="ORF">CU320_04580</name>
</gene>
<evidence type="ECO:0000256" key="5">
    <source>
        <dbReference type="ARBA" id="ARBA00023049"/>
    </source>
</evidence>
<keyword evidence="4" id="KW-0862">Zinc</keyword>
<dbReference type="InterPro" id="IPR035985">
    <property type="entry name" value="Ubiquitin-activating_enz"/>
</dbReference>
<dbReference type="InterPro" id="IPR028090">
    <property type="entry name" value="JAB_dom_prok"/>
</dbReference>
<accession>A0A2H9UNF0</accession>
<dbReference type="EMBL" id="PGOZ01000003">
    <property type="protein sequence ID" value="PJI33239.1"/>
    <property type="molecule type" value="Genomic_DNA"/>
</dbReference>
<reference evidence="8 9" key="2">
    <citation type="submission" date="2017-12" db="EMBL/GenBank/DDBJ databases">
        <title>Revising the taxonomy of the Acinetobacter lwoffii group: the description of Acinetobacter pseudolwoffii sp. nov. and emended description of Acinetobacter lwoffii.</title>
        <authorList>
            <person name="Nemec A."/>
        </authorList>
    </citation>
    <scope>NUCLEOTIDE SEQUENCE [LARGE SCALE GENOMIC DNA]</scope>
    <source>
        <strain evidence="8 9">ANC 5347</strain>
    </source>
</reference>
<dbReference type="GO" id="GO:0008237">
    <property type="term" value="F:metallopeptidase activity"/>
    <property type="evidence" value="ECO:0007669"/>
    <property type="project" value="UniProtKB-KW"/>
</dbReference>
<dbReference type="GO" id="GO:0008641">
    <property type="term" value="F:ubiquitin-like modifier activating enzyme activity"/>
    <property type="evidence" value="ECO:0007669"/>
    <property type="project" value="InterPro"/>
</dbReference>
<comment type="caution">
    <text evidence="8">The sequence shown here is derived from an EMBL/GenBank/DDBJ whole genome shotgun (WGS) entry which is preliminary data.</text>
</comment>
<feature type="domain" description="JAB" evidence="7">
    <location>
        <begin position="621"/>
        <end position="731"/>
    </location>
</feature>
<keyword evidence="2" id="KW-0479">Metal-binding</keyword>
<dbReference type="Pfam" id="PF14464">
    <property type="entry name" value="Prok-JAB"/>
    <property type="match status" value="1"/>
</dbReference>
<evidence type="ECO:0000259" key="7">
    <source>
        <dbReference type="Pfam" id="PF14464"/>
    </source>
</evidence>
<dbReference type="Pfam" id="PF14457">
    <property type="entry name" value="Prok-E2_A"/>
    <property type="match status" value="1"/>
</dbReference>
<dbReference type="AlphaFoldDB" id="A0A2H9UNF0"/>
<keyword evidence="5" id="KW-0482">Metalloprotease</keyword>
<dbReference type="GO" id="GO:0046872">
    <property type="term" value="F:metal ion binding"/>
    <property type="evidence" value="ECO:0007669"/>
    <property type="project" value="UniProtKB-KW"/>
</dbReference>
<dbReference type="SUPFAM" id="SSF102712">
    <property type="entry name" value="JAB1/MPN domain"/>
    <property type="match status" value="1"/>
</dbReference>
<evidence type="ECO:0000259" key="6">
    <source>
        <dbReference type="Pfam" id="PF00899"/>
    </source>
</evidence>
<organism evidence="8 9">
    <name type="scientific">Acinetobacter pseudolwoffii</name>
    <dbReference type="NCBI Taxonomy" id="2053287"/>
    <lineage>
        <taxon>Bacteria</taxon>
        <taxon>Pseudomonadati</taxon>
        <taxon>Pseudomonadota</taxon>
        <taxon>Gammaproteobacteria</taxon>
        <taxon>Moraxellales</taxon>
        <taxon>Moraxellaceae</taxon>
        <taxon>Acinetobacter</taxon>
    </lineage>
</organism>
<protein>
    <recommendedName>
        <fullName evidence="10">Thiamine biosynthesis protein ThiF</fullName>
    </recommendedName>
</protein>
<evidence type="ECO:0000313" key="9">
    <source>
        <dbReference type="Proteomes" id="UP000242351"/>
    </source>
</evidence>
<keyword evidence="1" id="KW-0645">Protease</keyword>
<dbReference type="Pfam" id="PF00899">
    <property type="entry name" value="ThiF"/>
    <property type="match status" value="1"/>
</dbReference>
<sequence>MTQEYFDLNRGVDIPDRTDLMLSRTKELLEAIDRNNDYSCIKLMRFPIDGELTAEAIIVDVECDGIPPRNTVGLQYRERLALLVSKDPEELVHVLAMRKDFPTLIHQNQRGKGQPASLCLYFEPSISVLRTWTPQKFLRRIQWWFEKSSKNELHPIDQPVESLFFRSKFELILPFNFKELKEKNSNFTITRGSVRQDEGFSCFLHTDNPKDQNNSRFRYIQLELPPVVHGVIANDPSNFGELVDLLLDRGIDLIKELKIALDKLVTESGATVPDNYKGTLILLQIPICRAIDSPVEKELYRAFLTPIDILDLGVELDLLIKMDRKYYRNTLLLTDNQILNNRWRTHPLDAIEILQVNDNSAARKQSGISSEGATGVLIGAGSLGSALLNLWGRSGWGKWTVIDKDHIKPHNLSRHTAYVSHIGESKANVVTELHSLAVDNASIFTSVVADATDLIKNSSSIIRDPDIVIDASTTLEYPRAASNDDSLSRHISVFITPNGNGAVLLGEDIERKIKLRTLEAQYYRALIQNDLGRDHLTNAIGTFWSGAGCRDISVVLPYSRILRHACTVAEQIQHQATLPTAFIKVWQTEPESGSTSAYNFPVYAERNFILDNITLFIDEGVIELLSEMRKHCLPNETGGVLLGYYDFNIKAVVIVTALPSPSDSKSTPTSFERGTAGLAEKVKEISARTMGIVGYIGEWHSHPTGHSTSMSGEDIIQLTHLAQEMAEEGLPAISLIVGDNNFQVFKGIRN</sequence>
<dbReference type="InterPro" id="IPR000594">
    <property type="entry name" value="ThiF_NAD_FAD-bd"/>
</dbReference>
<evidence type="ECO:0000256" key="4">
    <source>
        <dbReference type="ARBA" id="ARBA00022833"/>
    </source>
</evidence>
<dbReference type="SUPFAM" id="SSF69572">
    <property type="entry name" value="Activating enzymes of the ubiquitin-like proteins"/>
    <property type="match status" value="1"/>
</dbReference>
<evidence type="ECO:0000256" key="1">
    <source>
        <dbReference type="ARBA" id="ARBA00022670"/>
    </source>
</evidence>
<name>A0A2H9UNF0_9GAMM</name>
<dbReference type="Gene3D" id="3.40.140.10">
    <property type="entry name" value="Cytidine Deaminase, domain 2"/>
    <property type="match status" value="1"/>
</dbReference>
<dbReference type="GO" id="GO:0006508">
    <property type="term" value="P:proteolysis"/>
    <property type="evidence" value="ECO:0007669"/>
    <property type="project" value="UniProtKB-KW"/>
</dbReference>
<keyword evidence="3" id="KW-0378">Hydrolase</keyword>
<evidence type="ECO:0000256" key="3">
    <source>
        <dbReference type="ARBA" id="ARBA00022801"/>
    </source>
</evidence>
<dbReference type="Gene3D" id="3.40.50.720">
    <property type="entry name" value="NAD(P)-binding Rossmann-like Domain"/>
    <property type="match status" value="1"/>
</dbReference>
<dbReference type="Proteomes" id="UP000242351">
    <property type="component" value="Unassembled WGS sequence"/>
</dbReference>
<evidence type="ECO:0000256" key="2">
    <source>
        <dbReference type="ARBA" id="ARBA00022723"/>
    </source>
</evidence>
<reference evidence="8 9" key="1">
    <citation type="submission" date="2017-11" db="EMBL/GenBank/DDBJ databases">
        <authorList>
            <person name="Han C.G."/>
        </authorList>
    </citation>
    <scope>NUCLEOTIDE SEQUENCE [LARGE SCALE GENOMIC DNA]</scope>
    <source>
        <strain evidence="8 9">ANC 5347</strain>
    </source>
</reference>
<evidence type="ECO:0008006" key="10">
    <source>
        <dbReference type="Google" id="ProtNLM"/>
    </source>
</evidence>
<proteinExistence type="predicted"/>
<feature type="domain" description="THIF-type NAD/FAD binding fold" evidence="6">
    <location>
        <begin position="376"/>
        <end position="472"/>
    </location>
</feature>
<dbReference type="RefSeq" id="WP_100357351.1">
    <property type="nucleotide sequence ID" value="NZ_CP083759.1"/>
</dbReference>
<evidence type="ECO:0000313" key="8">
    <source>
        <dbReference type="EMBL" id="PJI33239.1"/>
    </source>
</evidence>